<sequence length="130" mass="14896">MTSIFPLVHLDYLLPNPKPGTAQSHVNQKIVATYDRKPFPFPAVMKDPVWWSRCWRRPVWSARLSVAPPQETLSLALELLPCATLFEVRIRFGEELLFTVCRVGSRTSRNDVSDVRTRHGTVTPTFAFQE</sequence>
<dbReference type="AlphaFoldDB" id="A0AAV4I759"/>
<reference evidence="1 2" key="1">
    <citation type="journal article" date="2021" name="Elife">
        <title>Chloroplast acquisition without the gene transfer in kleptoplastic sea slugs, Plakobranchus ocellatus.</title>
        <authorList>
            <person name="Maeda T."/>
            <person name="Takahashi S."/>
            <person name="Yoshida T."/>
            <person name="Shimamura S."/>
            <person name="Takaki Y."/>
            <person name="Nagai Y."/>
            <person name="Toyoda A."/>
            <person name="Suzuki Y."/>
            <person name="Arimoto A."/>
            <person name="Ishii H."/>
            <person name="Satoh N."/>
            <person name="Nishiyama T."/>
            <person name="Hasebe M."/>
            <person name="Maruyama T."/>
            <person name="Minagawa J."/>
            <person name="Obokata J."/>
            <person name="Shigenobu S."/>
        </authorList>
    </citation>
    <scope>NUCLEOTIDE SEQUENCE [LARGE SCALE GENOMIC DNA]</scope>
</reference>
<evidence type="ECO:0000313" key="1">
    <source>
        <dbReference type="EMBL" id="GFS05895.1"/>
    </source>
</evidence>
<comment type="caution">
    <text evidence="1">The sequence shown here is derived from an EMBL/GenBank/DDBJ whole genome shotgun (WGS) entry which is preliminary data.</text>
</comment>
<dbReference type="Proteomes" id="UP000762676">
    <property type="component" value="Unassembled WGS sequence"/>
</dbReference>
<proteinExistence type="predicted"/>
<dbReference type="EMBL" id="BMAT01009408">
    <property type="protein sequence ID" value="GFS05895.1"/>
    <property type="molecule type" value="Genomic_DNA"/>
</dbReference>
<keyword evidence="2" id="KW-1185">Reference proteome</keyword>
<accession>A0AAV4I759</accession>
<protein>
    <submittedName>
        <fullName evidence="1">Uncharacterized protein</fullName>
    </submittedName>
</protein>
<gene>
    <name evidence="1" type="ORF">ElyMa_004693600</name>
</gene>
<evidence type="ECO:0000313" key="2">
    <source>
        <dbReference type="Proteomes" id="UP000762676"/>
    </source>
</evidence>
<name>A0AAV4I759_9GAST</name>
<organism evidence="1 2">
    <name type="scientific">Elysia marginata</name>
    <dbReference type="NCBI Taxonomy" id="1093978"/>
    <lineage>
        <taxon>Eukaryota</taxon>
        <taxon>Metazoa</taxon>
        <taxon>Spiralia</taxon>
        <taxon>Lophotrochozoa</taxon>
        <taxon>Mollusca</taxon>
        <taxon>Gastropoda</taxon>
        <taxon>Heterobranchia</taxon>
        <taxon>Euthyneura</taxon>
        <taxon>Panpulmonata</taxon>
        <taxon>Sacoglossa</taxon>
        <taxon>Placobranchoidea</taxon>
        <taxon>Plakobranchidae</taxon>
        <taxon>Elysia</taxon>
    </lineage>
</organism>